<proteinExistence type="predicted"/>
<dbReference type="InterPro" id="IPR054286">
    <property type="entry name" value="DUF7021"/>
</dbReference>
<dbReference type="PATRIC" id="fig|217031.4.peg.4912"/>
<evidence type="ECO:0000313" key="4">
    <source>
        <dbReference type="Proteomes" id="UP000053881"/>
    </source>
</evidence>
<feature type="domain" description="DUF7021" evidence="2">
    <location>
        <begin position="10"/>
        <end position="124"/>
    </location>
</feature>
<accession>A0A0Q9Y2D4</accession>
<reference evidence="3 4" key="1">
    <citation type="submission" date="2015-06" db="EMBL/GenBank/DDBJ databases">
        <title>Genome sequencing project of Bacillus galactosidilyticus PL133.</title>
        <authorList>
            <person name="Gaiero J."/>
            <person name="Nicol R."/>
            <person name="Habash M."/>
        </authorList>
    </citation>
    <scope>NUCLEOTIDE SEQUENCE [LARGE SCALE GENOMIC DNA]</scope>
    <source>
        <strain evidence="3 4">PL133</strain>
    </source>
</reference>
<dbReference type="AlphaFoldDB" id="A0A0Q9Y2D4"/>
<dbReference type="PIRSF" id="PIRSF033642">
    <property type="entry name" value="UCP033642"/>
    <property type="match status" value="1"/>
</dbReference>
<evidence type="ECO:0000259" key="2">
    <source>
        <dbReference type="Pfam" id="PF22886"/>
    </source>
</evidence>
<evidence type="ECO:0000313" key="3">
    <source>
        <dbReference type="EMBL" id="KRG11786.1"/>
    </source>
</evidence>
<sequence length="274" mass="31279">MTCNLSKTTERNRFESRYADEVVEVAAVTGASGVSAGRASGNLMWNASINLVAWKYIDKNEAPRIEEMRLGWLVDDKEWEESKAILKKNSIVRLQVRLAKNSMMLVKVLENNFHDDELNIILEKSLEPVFYVDGILGEFELFKSVNLFEKQIVWAGEEGQLYFDWDKDEKEMAAALSTAHELFHHQEEWSGKIKLFAAEELVELANDWLEDDNEADIDEITKEMFIRLLKLDSISVYSDGEFEMFFSDGDMFWGHSIIVSGNINGELSSAEIAG</sequence>
<dbReference type="InterPro" id="IPR019260">
    <property type="entry name" value="DUF2262"/>
</dbReference>
<dbReference type="EMBL" id="LGPB01000112">
    <property type="protein sequence ID" value="KRG11786.1"/>
    <property type="molecule type" value="Genomic_DNA"/>
</dbReference>
<protein>
    <submittedName>
        <fullName evidence="3">Membrane protein</fullName>
    </submittedName>
</protein>
<organism evidence="3 4">
    <name type="scientific">Lederbergia galactosidilytica</name>
    <dbReference type="NCBI Taxonomy" id="217031"/>
    <lineage>
        <taxon>Bacteria</taxon>
        <taxon>Bacillati</taxon>
        <taxon>Bacillota</taxon>
        <taxon>Bacilli</taxon>
        <taxon>Bacillales</taxon>
        <taxon>Bacillaceae</taxon>
        <taxon>Lederbergia</taxon>
    </lineage>
</organism>
<dbReference type="Pfam" id="PF22886">
    <property type="entry name" value="DUF7021"/>
    <property type="match status" value="1"/>
</dbReference>
<evidence type="ECO:0000259" key="1">
    <source>
        <dbReference type="Pfam" id="PF10020"/>
    </source>
</evidence>
<gene>
    <name evidence="3" type="ORF">ACA29_14560</name>
</gene>
<name>A0A0Q9Y2D4_9BACI</name>
<dbReference type="Pfam" id="PF10020">
    <property type="entry name" value="DUF2262"/>
    <property type="match status" value="1"/>
</dbReference>
<comment type="caution">
    <text evidence="3">The sequence shown here is derived from an EMBL/GenBank/DDBJ whole genome shotgun (WGS) entry which is preliminary data.</text>
</comment>
<feature type="domain" description="DUF2262" evidence="1">
    <location>
        <begin position="133"/>
        <end position="272"/>
    </location>
</feature>
<dbReference type="Proteomes" id="UP000053881">
    <property type="component" value="Unassembled WGS sequence"/>
</dbReference>
<dbReference type="InterPro" id="IPR024198">
    <property type="entry name" value="UCP033642"/>
</dbReference>